<dbReference type="EMBL" id="CP009313">
    <property type="protein sequence ID" value="AJE44506.1"/>
    <property type="molecule type" value="Genomic_DNA"/>
</dbReference>
<dbReference type="STRING" id="40318.SNOD_34450"/>
<gene>
    <name evidence="2" type="ORF">CP978_00400</name>
    <name evidence="1" type="ORF">SNOD_34450</name>
</gene>
<reference evidence="3" key="1">
    <citation type="submission" date="2014-09" db="EMBL/GenBank/DDBJ databases">
        <title>Sequence of the Streptomyces nodosus genome.</title>
        <authorList>
            <person name="Sweeney P."/>
            <person name="Stephens N."/>
            <person name="Murphy C."/>
            <person name="Caffrey P."/>
        </authorList>
    </citation>
    <scope>NUCLEOTIDE SEQUENCE [LARGE SCALE GENOMIC DNA]</scope>
    <source>
        <strain evidence="3">ATCC 14899</strain>
    </source>
</reference>
<organism evidence="1 3">
    <name type="scientific">Streptomyces nodosus</name>
    <dbReference type="NCBI Taxonomy" id="40318"/>
    <lineage>
        <taxon>Bacteria</taxon>
        <taxon>Bacillati</taxon>
        <taxon>Actinomycetota</taxon>
        <taxon>Actinomycetes</taxon>
        <taxon>Kitasatosporales</taxon>
        <taxon>Streptomycetaceae</taxon>
        <taxon>Streptomyces</taxon>
    </lineage>
</organism>
<protein>
    <recommendedName>
        <fullName evidence="5">GIY-YIG nuclease family protein</fullName>
    </recommendedName>
</protein>
<evidence type="ECO:0000313" key="2">
    <source>
        <dbReference type="EMBL" id="QEV37256.1"/>
    </source>
</evidence>
<evidence type="ECO:0000313" key="3">
    <source>
        <dbReference type="Proteomes" id="UP000031526"/>
    </source>
</evidence>
<name>A0A0B5DUX1_9ACTN</name>
<evidence type="ECO:0000313" key="1">
    <source>
        <dbReference type="EMBL" id="AJE44506.1"/>
    </source>
</evidence>
<accession>A0A0B5DUX1</accession>
<evidence type="ECO:0008006" key="5">
    <source>
        <dbReference type="Google" id="ProtNLM"/>
    </source>
</evidence>
<reference evidence="2 4" key="3">
    <citation type="submission" date="2017-09" db="EMBL/GenBank/DDBJ databases">
        <title>Streptomyces genome completion.</title>
        <authorList>
            <person name="Lee N."/>
            <person name="Cho B.-K."/>
        </authorList>
    </citation>
    <scope>NUCLEOTIDE SEQUENCE [LARGE SCALE GENOMIC DNA]</scope>
    <source>
        <strain evidence="2 4">ATCC 14899</strain>
    </source>
</reference>
<dbReference type="Proteomes" id="UP000031526">
    <property type="component" value="Chromosome"/>
</dbReference>
<dbReference type="HOGENOM" id="CLU_1659691_0_0_11"/>
<evidence type="ECO:0000313" key="4">
    <source>
        <dbReference type="Proteomes" id="UP000325763"/>
    </source>
</evidence>
<dbReference type="KEGG" id="snq:CP978_00400"/>
<proteinExistence type="predicted"/>
<keyword evidence="3" id="KW-1185">Reference proteome</keyword>
<reference evidence="1 3" key="2">
    <citation type="journal article" date="2016" name="Appl. Microbiol. Biotechnol.">
        <title>Exploiting the genome sequence of Streptomyces nodosus for enhanced antibiotic production.</title>
        <authorList>
            <person name="Sweeney P."/>
            <person name="Murphy C.D."/>
            <person name="Caffrey P."/>
        </authorList>
    </citation>
    <scope>NUCLEOTIDE SEQUENCE [LARGE SCALE GENOMIC DNA]</scope>
    <source>
        <strain evidence="1 3">ATCC 14899</strain>
    </source>
</reference>
<dbReference type="Proteomes" id="UP000325763">
    <property type="component" value="Chromosome"/>
</dbReference>
<sequence>MLAHGLQPLDPYPGRTDTPWKSRCTTCDKHSAPVPGTLPGHHGACPVCARQGINPREPGYLYLVVHDGLRALGWGIANSSRRQPHPVRQPWRLLTRWHFPAAQDAWAFGRHLKQRIRSNGYPPVLRAEPEFGPARAQTASLDDISCERAVRIVEEVAGPAS</sequence>
<dbReference type="EMBL" id="CP023747">
    <property type="protein sequence ID" value="QEV37256.1"/>
    <property type="molecule type" value="Genomic_DNA"/>
</dbReference>
<dbReference type="AlphaFoldDB" id="A0A0B5DUX1"/>